<reference evidence="1 2" key="1">
    <citation type="submission" date="2016-11" db="EMBL/GenBank/DDBJ databases">
        <title>Tenacibaculum sp. LPB0136, isolated from marine environment.</title>
        <authorList>
            <person name="Kim E."/>
            <person name="Yi H."/>
        </authorList>
    </citation>
    <scope>NUCLEOTIDE SEQUENCE [LARGE SCALE GENOMIC DNA]</scope>
    <source>
        <strain evidence="1 2">LPB0136</strain>
    </source>
</reference>
<proteinExistence type="predicted"/>
<protein>
    <recommendedName>
        <fullName evidence="3">Peptidase E</fullName>
    </recommendedName>
</protein>
<dbReference type="KEGG" id="ten:LPB136_05075"/>
<dbReference type="RefSeq" id="WP_072555096.1">
    <property type="nucleotide sequence ID" value="NZ_CP018155.1"/>
</dbReference>
<gene>
    <name evidence="1" type="ORF">LPB136_05075</name>
</gene>
<name>A0A1L3JI02_9FLAO</name>
<evidence type="ECO:0008006" key="3">
    <source>
        <dbReference type="Google" id="ProtNLM"/>
    </source>
</evidence>
<dbReference type="AlphaFoldDB" id="A0A1L3JI02"/>
<evidence type="ECO:0000313" key="2">
    <source>
        <dbReference type="Proteomes" id="UP000181898"/>
    </source>
</evidence>
<sequence length="163" mass="18973">MKKIITLFVLLPLLSFSAHKYYLSLTQIEFNKEAQSVQIITNVFMDDIELAINKDYTVDLQLTTEKEPKNVDEYFEKYVTKHLKIKIDNIDKPFTFIGKEYDGDIVYFYLEIENITAVATLEINNTILVKHFPDQQNLIKAKANGKNISKMLTKKNDKGLLKF</sequence>
<dbReference type="InterPro" id="IPR046525">
    <property type="entry name" value="DUF6702"/>
</dbReference>
<dbReference type="Pfam" id="PF20420">
    <property type="entry name" value="DUF6702"/>
    <property type="match status" value="1"/>
</dbReference>
<organism evidence="1 2">
    <name type="scientific">Tenacibaculum todarodis</name>
    <dbReference type="NCBI Taxonomy" id="1850252"/>
    <lineage>
        <taxon>Bacteria</taxon>
        <taxon>Pseudomonadati</taxon>
        <taxon>Bacteroidota</taxon>
        <taxon>Flavobacteriia</taxon>
        <taxon>Flavobacteriales</taxon>
        <taxon>Flavobacteriaceae</taxon>
        <taxon>Tenacibaculum</taxon>
    </lineage>
</organism>
<accession>A0A1L3JI02</accession>
<dbReference type="STRING" id="1850252.LPB136_05075"/>
<evidence type="ECO:0000313" key="1">
    <source>
        <dbReference type="EMBL" id="APG64771.1"/>
    </source>
</evidence>
<dbReference type="Proteomes" id="UP000181898">
    <property type="component" value="Chromosome"/>
</dbReference>
<dbReference type="EMBL" id="CP018155">
    <property type="protein sequence ID" value="APG64771.1"/>
    <property type="molecule type" value="Genomic_DNA"/>
</dbReference>
<keyword evidence="2" id="KW-1185">Reference proteome</keyword>
<dbReference type="OrthoDB" id="5735516at2"/>